<evidence type="ECO:0000313" key="1">
    <source>
        <dbReference type="EMBL" id="KNC33365.1"/>
    </source>
</evidence>
<dbReference type="OrthoDB" id="6514241at2759"/>
<dbReference type="InterPro" id="IPR028019">
    <property type="entry name" value="DUF4508"/>
</dbReference>
<evidence type="ECO:0000313" key="2">
    <source>
        <dbReference type="Proteomes" id="UP000037069"/>
    </source>
</evidence>
<dbReference type="PANTHER" id="PTHR16260">
    <property type="entry name" value="SIMILAR TO 1700123O20RIK PROTEIN"/>
    <property type="match status" value="1"/>
</dbReference>
<dbReference type="Proteomes" id="UP000037069">
    <property type="component" value="Unassembled WGS sequence"/>
</dbReference>
<protein>
    <submittedName>
        <fullName evidence="1">Uncharacterized protein</fullName>
    </submittedName>
</protein>
<reference evidence="1 2" key="1">
    <citation type="journal article" date="2015" name="Nat. Commun.">
        <title>Lucilia cuprina genome unlocks parasitic fly biology to underpin future interventions.</title>
        <authorList>
            <person name="Anstead C.A."/>
            <person name="Korhonen P.K."/>
            <person name="Young N.D."/>
            <person name="Hall R.S."/>
            <person name="Jex A.R."/>
            <person name="Murali S.C."/>
            <person name="Hughes D.S."/>
            <person name="Lee S.F."/>
            <person name="Perry T."/>
            <person name="Stroehlein A.J."/>
            <person name="Ansell B.R."/>
            <person name="Breugelmans B."/>
            <person name="Hofmann A."/>
            <person name="Qu J."/>
            <person name="Dugan S."/>
            <person name="Lee S.L."/>
            <person name="Chao H."/>
            <person name="Dinh H."/>
            <person name="Han Y."/>
            <person name="Doddapaneni H.V."/>
            <person name="Worley K.C."/>
            <person name="Muzny D.M."/>
            <person name="Ioannidis P."/>
            <person name="Waterhouse R.M."/>
            <person name="Zdobnov E.M."/>
            <person name="James P.J."/>
            <person name="Bagnall N.H."/>
            <person name="Kotze A.C."/>
            <person name="Gibbs R.A."/>
            <person name="Richards S."/>
            <person name="Batterham P."/>
            <person name="Gasser R.B."/>
        </authorList>
    </citation>
    <scope>NUCLEOTIDE SEQUENCE [LARGE SCALE GENOMIC DNA]</scope>
    <source>
        <strain evidence="1 2">LS</strain>
        <tissue evidence="1">Full body</tissue>
    </source>
</reference>
<accession>A0A0L0CM60</accession>
<dbReference type="EMBL" id="JRES01000196">
    <property type="protein sequence ID" value="KNC33365.1"/>
    <property type="molecule type" value="Genomic_DNA"/>
</dbReference>
<dbReference type="STRING" id="7375.A0A0L0CM60"/>
<comment type="caution">
    <text evidence="1">The sequence shown here is derived from an EMBL/GenBank/DDBJ whole genome shotgun (WGS) entry which is preliminary data.</text>
</comment>
<name>A0A0L0CM60_LUCCU</name>
<sequence length="312" mass="34759">MSMNNLTIDGEFRYIVQWFNEWSELQRDDFVPILVKYITGSHTSEDDDNDDGLEAVAVTPPVNMNGLPNDLEFSGRPMSLFQCRIKLFNQWNRRWPIEFKEKLQQKIGEIDGKVGEKIKLALNPNNTGTLTNGYATIEEDLHSLELIKENDENLVIVANCATEIEAMNDPMTAVLNNETSVDDIETSEDVSNSIEQPLFNNNTSLAPLQAGINNDDNNAVAAGNVNNDDEVCSNNTTHNHAINEREEPVEQVVQMQNLQINEEKAEAGKDHEDVTAATVEQKQQPLPSITVTVNPVVVTQTITTNAEVPLVV</sequence>
<dbReference type="PANTHER" id="PTHR16260:SF3">
    <property type="entry name" value="CHROMOSOME 14 OPEN READING FRAME 119-LIKE-RELATED"/>
    <property type="match status" value="1"/>
</dbReference>
<keyword evidence="2" id="KW-1185">Reference proteome</keyword>
<dbReference type="Pfam" id="PF14969">
    <property type="entry name" value="DUF4508"/>
    <property type="match status" value="1"/>
</dbReference>
<organism evidence="1 2">
    <name type="scientific">Lucilia cuprina</name>
    <name type="common">Green bottle fly</name>
    <name type="synonym">Australian sheep blowfly</name>
    <dbReference type="NCBI Taxonomy" id="7375"/>
    <lineage>
        <taxon>Eukaryota</taxon>
        <taxon>Metazoa</taxon>
        <taxon>Ecdysozoa</taxon>
        <taxon>Arthropoda</taxon>
        <taxon>Hexapoda</taxon>
        <taxon>Insecta</taxon>
        <taxon>Pterygota</taxon>
        <taxon>Neoptera</taxon>
        <taxon>Endopterygota</taxon>
        <taxon>Diptera</taxon>
        <taxon>Brachycera</taxon>
        <taxon>Muscomorpha</taxon>
        <taxon>Oestroidea</taxon>
        <taxon>Calliphoridae</taxon>
        <taxon>Luciliinae</taxon>
        <taxon>Lucilia</taxon>
    </lineage>
</organism>
<proteinExistence type="predicted"/>
<dbReference type="AlphaFoldDB" id="A0A0L0CM60"/>
<gene>
    <name evidence="1" type="ORF">FF38_04315</name>
</gene>